<dbReference type="Proteomes" id="UP000265520">
    <property type="component" value="Unassembled WGS sequence"/>
</dbReference>
<name>A0A392RVZ5_9FABA</name>
<feature type="non-terminal residue" evidence="1">
    <location>
        <position position="81"/>
    </location>
</feature>
<keyword evidence="2" id="KW-1185">Reference proteome</keyword>
<comment type="caution">
    <text evidence="1">The sequence shown here is derived from an EMBL/GenBank/DDBJ whole genome shotgun (WGS) entry which is preliminary data.</text>
</comment>
<dbReference type="GO" id="GO:0016740">
    <property type="term" value="F:transferase activity"/>
    <property type="evidence" value="ECO:0007669"/>
    <property type="project" value="UniProtKB-KW"/>
</dbReference>
<keyword evidence="1" id="KW-0808">Transferase</keyword>
<evidence type="ECO:0000313" key="2">
    <source>
        <dbReference type="Proteomes" id="UP000265520"/>
    </source>
</evidence>
<dbReference type="EMBL" id="LXQA010278640">
    <property type="protein sequence ID" value="MCI40342.1"/>
    <property type="molecule type" value="Genomic_DNA"/>
</dbReference>
<organism evidence="1 2">
    <name type="scientific">Trifolium medium</name>
    <dbReference type="NCBI Taxonomy" id="97028"/>
    <lineage>
        <taxon>Eukaryota</taxon>
        <taxon>Viridiplantae</taxon>
        <taxon>Streptophyta</taxon>
        <taxon>Embryophyta</taxon>
        <taxon>Tracheophyta</taxon>
        <taxon>Spermatophyta</taxon>
        <taxon>Magnoliopsida</taxon>
        <taxon>eudicotyledons</taxon>
        <taxon>Gunneridae</taxon>
        <taxon>Pentapetalae</taxon>
        <taxon>rosids</taxon>
        <taxon>fabids</taxon>
        <taxon>Fabales</taxon>
        <taxon>Fabaceae</taxon>
        <taxon>Papilionoideae</taxon>
        <taxon>50 kb inversion clade</taxon>
        <taxon>NPAAA clade</taxon>
        <taxon>Hologalegina</taxon>
        <taxon>IRL clade</taxon>
        <taxon>Trifolieae</taxon>
        <taxon>Trifolium</taxon>
    </lineage>
</organism>
<dbReference type="AlphaFoldDB" id="A0A392RVZ5"/>
<protein>
    <submittedName>
        <fullName evidence="1">Alpha-1 6-xylosyltransferase</fullName>
    </submittedName>
</protein>
<evidence type="ECO:0000313" key="1">
    <source>
        <dbReference type="EMBL" id="MCI40342.1"/>
    </source>
</evidence>
<proteinExistence type="predicted"/>
<accession>A0A392RVZ5</accession>
<sequence>MLEEKEGLWYKVLVAKYGIDDDFILEGGVKVYVWWKDLASVREGKALVVGRWVNSNISRLVGNGEHTLFWKDNWLEERPLK</sequence>
<reference evidence="1 2" key="1">
    <citation type="journal article" date="2018" name="Front. Plant Sci.">
        <title>Red Clover (Trifolium pratense) and Zigzag Clover (T. medium) - A Picture of Genomic Similarities and Differences.</title>
        <authorList>
            <person name="Dluhosova J."/>
            <person name="Istvanek J."/>
            <person name="Nedelnik J."/>
            <person name="Repkova J."/>
        </authorList>
    </citation>
    <scope>NUCLEOTIDE SEQUENCE [LARGE SCALE GENOMIC DNA]</scope>
    <source>
        <strain evidence="2">cv. 10/8</strain>
        <tissue evidence="1">Leaf</tissue>
    </source>
</reference>